<accession>A0A6J8BUR0</accession>
<evidence type="ECO:0000313" key="3">
    <source>
        <dbReference type="Proteomes" id="UP000507470"/>
    </source>
</evidence>
<evidence type="ECO:0000259" key="1">
    <source>
        <dbReference type="Pfam" id="PF20478"/>
    </source>
</evidence>
<reference evidence="2 3" key="1">
    <citation type="submission" date="2020-06" db="EMBL/GenBank/DDBJ databases">
        <authorList>
            <person name="Li R."/>
            <person name="Bekaert M."/>
        </authorList>
    </citation>
    <scope>NUCLEOTIDE SEQUENCE [LARGE SCALE GENOMIC DNA]</scope>
    <source>
        <strain evidence="3">wild</strain>
    </source>
</reference>
<protein>
    <recommendedName>
        <fullName evidence="1">P2X purinoreceptor 7 intracellular domain-containing protein</fullName>
    </recommendedName>
</protein>
<gene>
    <name evidence="2" type="ORF">MCOR_22722</name>
</gene>
<proteinExistence type="predicted"/>
<dbReference type="OrthoDB" id="10068685at2759"/>
<dbReference type="Proteomes" id="UP000507470">
    <property type="component" value="Unassembled WGS sequence"/>
</dbReference>
<dbReference type="AlphaFoldDB" id="A0A6J8BUR0"/>
<name>A0A6J8BUR0_MYTCO</name>
<feature type="domain" description="P2X purinoreceptor 7 intracellular" evidence="1">
    <location>
        <begin position="136"/>
        <end position="218"/>
    </location>
</feature>
<evidence type="ECO:0000313" key="2">
    <source>
        <dbReference type="EMBL" id="CAC5387382.1"/>
    </source>
</evidence>
<organism evidence="2 3">
    <name type="scientific">Mytilus coruscus</name>
    <name type="common">Sea mussel</name>
    <dbReference type="NCBI Taxonomy" id="42192"/>
    <lineage>
        <taxon>Eukaryota</taxon>
        <taxon>Metazoa</taxon>
        <taxon>Spiralia</taxon>
        <taxon>Lophotrochozoa</taxon>
        <taxon>Mollusca</taxon>
        <taxon>Bivalvia</taxon>
        <taxon>Autobranchia</taxon>
        <taxon>Pteriomorphia</taxon>
        <taxon>Mytilida</taxon>
        <taxon>Mytiloidea</taxon>
        <taxon>Mytilidae</taxon>
        <taxon>Mytilinae</taxon>
        <taxon>Mytilus</taxon>
    </lineage>
</organism>
<dbReference type="PANTHER" id="PTHR36981:SF3">
    <property type="entry name" value="UBIQUITIN-LIKE PROTEASE FAMILY PROFILE DOMAIN-CONTAINING PROTEIN"/>
    <property type="match status" value="1"/>
</dbReference>
<dbReference type="InterPro" id="IPR046815">
    <property type="entry name" value="P2RX7_C"/>
</dbReference>
<dbReference type="Pfam" id="PF20478">
    <property type="entry name" value="P2RX7_C"/>
    <property type="match status" value="1"/>
</dbReference>
<keyword evidence="3" id="KW-1185">Reference proteome</keyword>
<dbReference type="EMBL" id="CACVKT020003999">
    <property type="protein sequence ID" value="CAC5387382.1"/>
    <property type="molecule type" value="Genomic_DNA"/>
</dbReference>
<dbReference type="PANTHER" id="PTHR36981">
    <property type="entry name" value="ZGC:195170"/>
    <property type="match status" value="1"/>
</dbReference>
<sequence length="230" mass="26275">MATDARNDFLDQIQSTIDYCMRVGSADSIETSTRKNMQDRLKILKNGVRRGGEHLSDAEINIILASITELDQTLDQVEANDEDGIIFMFLSFNIKLREGKYTSISDEDLSGKVKDTIGTNRNIGPNSILQRLKYQGITVQRRRDFDLVVLDQVVLAVDQRYRQDVFAVGEDEDYNRGKRPTAYRQFTLWHHGYFGACNRRVIPSCCVWRIRDKYPDPGNTGVSWVGDLAN</sequence>